<comment type="caution">
    <text evidence="1">The sequence shown here is derived from an EMBL/GenBank/DDBJ whole genome shotgun (WGS) entry which is preliminary data.</text>
</comment>
<organism evidence="1 2">
    <name type="scientific">Cloeon dipterum</name>
    <dbReference type="NCBI Taxonomy" id="197152"/>
    <lineage>
        <taxon>Eukaryota</taxon>
        <taxon>Metazoa</taxon>
        <taxon>Ecdysozoa</taxon>
        <taxon>Arthropoda</taxon>
        <taxon>Hexapoda</taxon>
        <taxon>Insecta</taxon>
        <taxon>Pterygota</taxon>
        <taxon>Palaeoptera</taxon>
        <taxon>Ephemeroptera</taxon>
        <taxon>Pisciforma</taxon>
        <taxon>Baetidae</taxon>
        <taxon>Cloeon</taxon>
    </lineage>
</organism>
<sequence length="370" mass="43428">MKTVFNLKNKTIEVFVDNIGTYGPLIMIITEPCLKRLVFDKAMERIQHLGTKQIWSVLPHFLLGNQTKIFSSNKLARLFGPKIKPSDRIIKMTDLLEFLYLYAPELMDLEIVDPDQSSILRSITSLGPRDVLMICHMEKLTLLNIVDISVRLTGFLYICRKSKSLQKIRADAVSIDVEPKCMKRILNAFKDDFPIQIYFHMEIDKRKIRNIGLHLEKETINAEEARILHYSPKYIPNFDIYEALPEFTALSIEFFSYTEKGVLRPTKKQSKVLMHILEKSGKNLKSLSLYGLMKKANVTFNQIFECCRNLEYLILDDSYVHGFRKTRHFIDQLRKFKWRNHRDRNGMLSPESRFRRFEDLRGREIVKNVG</sequence>
<proteinExistence type="predicted"/>
<evidence type="ECO:0000313" key="2">
    <source>
        <dbReference type="Proteomes" id="UP000494165"/>
    </source>
</evidence>
<name>A0A8S1CNJ2_9INSE</name>
<evidence type="ECO:0000313" key="1">
    <source>
        <dbReference type="EMBL" id="CAB3370411.1"/>
    </source>
</evidence>
<protein>
    <submittedName>
        <fullName evidence="1">Uncharacterized protein</fullName>
    </submittedName>
</protein>
<gene>
    <name evidence="1" type="ORF">CLODIP_2_CD10705</name>
</gene>
<accession>A0A8S1CNJ2</accession>
<keyword evidence="2" id="KW-1185">Reference proteome</keyword>
<reference evidence="1 2" key="1">
    <citation type="submission" date="2020-04" db="EMBL/GenBank/DDBJ databases">
        <authorList>
            <person name="Alioto T."/>
            <person name="Alioto T."/>
            <person name="Gomez Garrido J."/>
        </authorList>
    </citation>
    <scope>NUCLEOTIDE SEQUENCE [LARGE SCALE GENOMIC DNA]</scope>
</reference>
<dbReference type="EMBL" id="CADEPI010000052">
    <property type="protein sequence ID" value="CAB3370411.1"/>
    <property type="molecule type" value="Genomic_DNA"/>
</dbReference>
<dbReference type="Proteomes" id="UP000494165">
    <property type="component" value="Unassembled WGS sequence"/>
</dbReference>
<dbReference type="AlphaFoldDB" id="A0A8S1CNJ2"/>